<keyword evidence="4" id="KW-1133">Transmembrane helix</keyword>
<comment type="caution">
    <text evidence="6">The sequence shown here is derived from an EMBL/GenBank/DDBJ whole genome shotgun (WGS) entry which is preliminary data.</text>
</comment>
<dbReference type="RefSeq" id="WP_186870412.1">
    <property type="nucleotide sequence ID" value="NZ_JACOOL010000009.1"/>
</dbReference>
<dbReference type="Pfam" id="PF13240">
    <property type="entry name" value="Zn_Ribbon_1"/>
    <property type="match status" value="1"/>
</dbReference>
<dbReference type="InterPro" id="IPR009003">
    <property type="entry name" value="Peptidase_S1_PA"/>
</dbReference>
<evidence type="ECO:0000256" key="1">
    <source>
        <dbReference type="ARBA" id="ARBA00022670"/>
    </source>
</evidence>
<evidence type="ECO:0000313" key="7">
    <source>
        <dbReference type="Proteomes" id="UP000637359"/>
    </source>
</evidence>
<dbReference type="InterPro" id="IPR026870">
    <property type="entry name" value="Zinc_ribbon_dom"/>
</dbReference>
<evidence type="ECO:0000256" key="2">
    <source>
        <dbReference type="ARBA" id="ARBA00022801"/>
    </source>
</evidence>
<dbReference type="Gene3D" id="2.40.10.120">
    <property type="match status" value="1"/>
</dbReference>
<dbReference type="SUPFAM" id="SSF50494">
    <property type="entry name" value="Trypsin-like serine proteases"/>
    <property type="match status" value="1"/>
</dbReference>
<keyword evidence="4" id="KW-0812">Transmembrane</keyword>
<dbReference type="PANTHER" id="PTHR43343">
    <property type="entry name" value="PEPTIDASE S12"/>
    <property type="match status" value="1"/>
</dbReference>
<reference evidence="6" key="1">
    <citation type="submission" date="2020-08" db="EMBL/GenBank/DDBJ databases">
        <title>Genome public.</title>
        <authorList>
            <person name="Liu C."/>
            <person name="Sun Q."/>
        </authorList>
    </citation>
    <scope>NUCLEOTIDE SEQUENCE</scope>
    <source>
        <strain evidence="6">BX22</strain>
    </source>
</reference>
<feature type="domain" description="Zinc-ribbon" evidence="5">
    <location>
        <begin position="2"/>
        <end position="23"/>
    </location>
</feature>
<protein>
    <submittedName>
        <fullName evidence="6">Trypsin-like peptidase domain-containing protein</fullName>
    </submittedName>
</protein>
<dbReference type="EMBL" id="JACOOL010000009">
    <property type="protein sequence ID" value="MBC5637706.1"/>
    <property type="molecule type" value="Genomic_DNA"/>
</dbReference>
<dbReference type="GO" id="GO:0006508">
    <property type="term" value="P:proteolysis"/>
    <property type="evidence" value="ECO:0007669"/>
    <property type="project" value="UniProtKB-KW"/>
</dbReference>
<dbReference type="PRINTS" id="PR00834">
    <property type="entry name" value="PROTEASES2C"/>
</dbReference>
<keyword evidence="7" id="KW-1185">Reference proteome</keyword>
<evidence type="ECO:0000313" key="6">
    <source>
        <dbReference type="EMBL" id="MBC5637706.1"/>
    </source>
</evidence>
<keyword evidence="2" id="KW-0378">Hydrolase</keyword>
<organism evidence="6 7">
    <name type="scientific">Ornithinibacillus hominis</name>
    <dbReference type="NCBI Taxonomy" id="2763055"/>
    <lineage>
        <taxon>Bacteria</taxon>
        <taxon>Bacillati</taxon>
        <taxon>Bacillota</taxon>
        <taxon>Bacilli</taxon>
        <taxon>Bacillales</taxon>
        <taxon>Bacillaceae</taxon>
        <taxon>Ornithinibacillus</taxon>
    </lineage>
</organism>
<keyword evidence="4" id="KW-0472">Membrane</keyword>
<gene>
    <name evidence="6" type="ORF">H8S33_12895</name>
</gene>
<dbReference type="InterPro" id="IPR051201">
    <property type="entry name" value="Chloro_Bact_Ser_Proteases"/>
</dbReference>
<dbReference type="GO" id="GO:0004252">
    <property type="term" value="F:serine-type endopeptidase activity"/>
    <property type="evidence" value="ECO:0007669"/>
    <property type="project" value="InterPro"/>
</dbReference>
<evidence type="ECO:0000256" key="4">
    <source>
        <dbReference type="SAM" id="Phobius"/>
    </source>
</evidence>
<evidence type="ECO:0000259" key="5">
    <source>
        <dbReference type="Pfam" id="PF13240"/>
    </source>
</evidence>
<keyword evidence="1" id="KW-0645">Protease</keyword>
<name>A0A923L7A2_9BACI</name>
<dbReference type="AlphaFoldDB" id="A0A923L7A2"/>
<feature type="transmembrane region" description="Helical" evidence="4">
    <location>
        <begin position="33"/>
        <end position="55"/>
    </location>
</feature>
<sequence length="435" mass="49850">MYCQSCGKERRPNSKFCSYCGSKQVQKLSPFTVIFLSLLLFGVIGVSIFIVTNFYGNSANSPFAGAPVTENQLNEKGPEQVAEFTAPEIEKQELQDEQKRELTEIIAAAQETVYTVFTPYSQGSGFLYNTEGAVITNAHVIEGETDIYVKTINGVEYPGTVIGYSNETDVAVILVPDLIGVEPFNLEVSNSSNIGEEIIALGSPLGLENTATMGYITGKNRSFVIDSYVYENLYQISAPISPGSSGGPLISKSSEKIVAINSAESLEDAMIGFSIPLYTVHSLIESWINQPMTEKEILAQYYGDDVRYDSWSDGYFDGGEYSDDEGFYHYWEYGYKDFWSELGDVLWEYFGDDDSYYDYWYDEEYDDYFEEKWSEDGYFDENIYYDEDTGEWSYYDEVEDIWYYYDGYLDAWTYYDENDGMWYYYDVVLDEYIPY</sequence>
<dbReference type="PANTHER" id="PTHR43343:SF3">
    <property type="entry name" value="PROTEASE DO-LIKE 8, CHLOROPLASTIC"/>
    <property type="match status" value="1"/>
</dbReference>
<evidence type="ECO:0000256" key="3">
    <source>
        <dbReference type="ARBA" id="ARBA00022825"/>
    </source>
</evidence>
<dbReference type="Proteomes" id="UP000637359">
    <property type="component" value="Unassembled WGS sequence"/>
</dbReference>
<dbReference type="Pfam" id="PF13365">
    <property type="entry name" value="Trypsin_2"/>
    <property type="match status" value="1"/>
</dbReference>
<keyword evidence="3" id="KW-0720">Serine protease</keyword>
<proteinExistence type="predicted"/>
<accession>A0A923L7A2</accession>
<dbReference type="InterPro" id="IPR001940">
    <property type="entry name" value="Peptidase_S1C"/>
</dbReference>